<accession>A0A9E7RVX4</accession>
<dbReference type="InterPro" id="IPR035965">
    <property type="entry name" value="PAS-like_dom_sf"/>
</dbReference>
<protein>
    <recommendedName>
        <fullName evidence="2">histidine kinase</fullName>
        <ecNumber evidence="2">2.7.13.3</ecNumber>
    </recommendedName>
</protein>
<feature type="transmembrane region" description="Helical" evidence="8">
    <location>
        <begin position="12"/>
        <end position="38"/>
    </location>
</feature>
<dbReference type="AlphaFoldDB" id="A0A9E7RVX4"/>
<evidence type="ECO:0000256" key="2">
    <source>
        <dbReference type="ARBA" id="ARBA00012438"/>
    </source>
</evidence>
<evidence type="ECO:0000256" key="7">
    <source>
        <dbReference type="ARBA" id="ARBA00022840"/>
    </source>
</evidence>
<feature type="transmembrane region" description="Helical" evidence="8">
    <location>
        <begin position="197"/>
        <end position="218"/>
    </location>
</feature>
<keyword evidence="8" id="KW-1133">Transmembrane helix</keyword>
<dbReference type="GO" id="GO:0005524">
    <property type="term" value="F:ATP binding"/>
    <property type="evidence" value="ECO:0007669"/>
    <property type="project" value="UniProtKB-KW"/>
</dbReference>
<keyword evidence="7" id="KW-0067">ATP-binding</keyword>
<feature type="domain" description="Histidine kinase" evidence="9">
    <location>
        <begin position="373"/>
        <end position="556"/>
    </location>
</feature>
<dbReference type="Proteomes" id="UP001065373">
    <property type="component" value="Chromosome"/>
</dbReference>
<feature type="transmembrane region" description="Helical" evidence="8">
    <location>
        <begin position="230"/>
        <end position="251"/>
    </location>
</feature>
<evidence type="ECO:0000256" key="4">
    <source>
        <dbReference type="ARBA" id="ARBA00022679"/>
    </source>
</evidence>
<proteinExistence type="predicted"/>
<dbReference type="EMBL" id="CP104550">
    <property type="protein sequence ID" value="UXH32397.1"/>
    <property type="molecule type" value="Genomic_DNA"/>
</dbReference>
<keyword evidence="8" id="KW-0472">Membrane</keyword>
<dbReference type="InterPro" id="IPR011495">
    <property type="entry name" value="Sig_transdc_His_kin_sub2_dim/P"/>
</dbReference>
<keyword evidence="4" id="KW-0808">Transferase</keyword>
<feature type="transmembrane region" description="Helical" evidence="8">
    <location>
        <begin position="132"/>
        <end position="153"/>
    </location>
</feature>
<dbReference type="SUPFAM" id="SSF55874">
    <property type="entry name" value="ATPase domain of HSP90 chaperone/DNA topoisomerase II/histidine kinase"/>
    <property type="match status" value="1"/>
</dbReference>
<dbReference type="Gene3D" id="3.30.565.10">
    <property type="entry name" value="Histidine kinase-like ATPase, C-terminal domain"/>
    <property type="match status" value="1"/>
</dbReference>
<feature type="transmembrane region" description="Helical" evidence="8">
    <location>
        <begin position="159"/>
        <end position="177"/>
    </location>
</feature>
<evidence type="ECO:0000313" key="10">
    <source>
        <dbReference type="EMBL" id="UXH32397.1"/>
    </source>
</evidence>
<dbReference type="Gene3D" id="3.30.450.20">
    <property type="entry name" value="PAS domain"/>
    <property type="match status" value="1"/>
</dbReference>
<name>A0A9E7RVX4_METWO</name>
<keyword evidence="5" id="KW-0547">Nucleotide-binding</keyword>
<reference evidence="10" key="1">
    <citation type="submission" date="2022-09" db="EMBL/GenBank/DDBJ databases">
        <title>Characterization of three MwoI isoschizomers from sequenced genome and metagenomes.</title>
        <authorList>
            <person name="Fomenkov A."/>
            <person name="Xu S.Y."/>
            <person name="Roberts R.J."/>
        </authorList>
    </citation>
    <scope>NUCLEOTIDE SEQUENCE</scope>
    <source>
        <strain evidence="10">DSM 2970</strain>
    </source>
</reference>
<dbReference type="GO" id="GO:0004673">
    <property type="term" value="F:protein histidine kinase activity"/>
    <property type="evidence" value="ECO:0007669"/>
    <property type="project" value="UniProtKB-EC"/>
</dbReference>
<keyword evidence="3" id="KW-0597">Phosphoprotein</keyword>
<sequence>MSFIKPMTLDKKISYLTSISVMIISTITLVLFIAGHHVSAGSSFFFDNNPVTSISFILLSISVLTVRYSEGAASLALAAILFILQVTGNCSCIQGLLNLQLPAACTVTSALIIVYTTAIILFTFRCYHAAQLCCYIAGTVGYAAFLSGITGVIETSPRLQTSPASAIILLLLAVGFLSTRTSEGLVEPLYSERIGGYTGRMLIPVMMAAITLTALIIITAEEYLPFSTEIFLAAVNLALAIIIITFTAYRLNLVDTERIRNQKRMERTWKFFRNVIDHMEEAVTVLDGTGKPIYENTAMKELGITYGGFWDEMKKSKLPQPVETFRAKGRYFTGWMIPLEDGGIISLMDVTGIVRIQDDLRANIAEKEALLRELHHRVKNNLQIILSLINIQLHDADEGAREALIAIQTRVQAMAMIQESIYSKGDHTLVSMQTCTSRIIDHLKSVFDAWSIDFHLDSDVKVNLETAMPLALIINELVSNALKHASPGRIEVEIREQDSGYHLRVADDGAGLKDFKAGTALKLVRALVGQLEGELRILTMEDSRGTEFMVPFRELEYRRRT</sequence>
<keyword evidence="8" id="KW-0812">Transmembrane</keyword>
<dbReference type="PANTHER" id="PTHR41523">
    <property type="entry name" value="TWO-COMPONENT SYSTEM SENSOR PROTEIN"/>
    <property type="match status" value="1"/>
</dbReference>
<dbReference type="RefSeq" id="WP_074358767.1">
    <property type="nucleotide sequence ID" value="NZ_CP104550.1"/>
</dbReference>
<evidence type="ECO:0000256" key="3">
    <source>
        <dbReference type="ARBA" id="ARBA00022553"/>
    </source>
</evidence>
<dbReference type="GeneID" id="75106323"/>
<dbReference type="SUPFAM" id="SSF55785">
    <property type="entry name" value="PYP-like sensor domain (PAS domain)"/>
    <property type="match status" value="1"/>
</dbReference>
<keyword evidence="6 10" id="KW-0418">Kinase</keyword>
<dbReference type="EC" id="2.7.13.3" evidence="2"/>
<dbReference type="InterPro" id="IPR005467">
    <property type="entry name" value="His_kinase_dom"/>
</dbReference>
<feature type="transmembrane region" description="Helical" evidence="8">
    <location>
        <begin position="50"/>
        <end position="68"/>
    </location>
</feature>
<dbReference type="SMART" id="SM00387">
    <property type="entry name" value="HATPase_c"/>
    <property type="match status" value="1"/>
</dbReference>
<dbReference type="GeneID" id="58978354"/>
<feature type="transmembrane region" description="Helical" evidence="8">
    <location>
        <begin position="75"/>
        <end position="97"/>
    </location>
</feature>
<dbReference type="PROSITE" id="PS50109">
    <property type="entry name" value="HIS_KIN"/>
    <property type="match status" value="1"/>
</dbReference>
<feature type="transmembrane region" description="Helical" evidence="8">
    <location>
        <begin position="103"/>
        <end position="125"/>
    </location>
</feature>
<evidence type="ECO:0000256" key="1">
    <source>
        <dbReference type="ARBA" id="ARBA00000085"/>
    </source>
</evidence>
<dbReference type="InterPro" id="IPR003594">
    <property type="entry name" value="HATPase_dom"/>
</dbReference>
<dbReference type="Pfam" id="PF02518">
    <property type="entry name" value="HATPase_c"/>
    <property type="match status" value="1"/>
</dbReference>
<comment type="catalytic activity">
    <reaction evidence="1">
        <text>ATP + protein L-histidine = ADP + protein N-phospho-L-histidine.</text>
        <dbReference type="EC" id="2.7.13.3"/>
    </reaction>
</comment>
<dbReference type="PANTHER" id="PTHR41523:SF8">
    <property type="entry name" value="ETHYLENE RESPONSE SENSOR PROTEIN"/>
    <property type="match status" value="1"/>
</dbReference>
<evidence type="ECO:0000256" key="8">
    <source>
        <dbReference type="SAM" id="Phobius"/>
    </source>
</evidence>
<gene>
    <name evidence="10" type="ORF">N5910_03685</name>
</gene>
<organism evidence="10">
    <name type="scientific">Methanothermobacter wolfeii</name>
    <name type="common">Methanobacterium wolfei</name>
    <dbReference type="NCBI Taxonomy" id="145261"/>
    <lineage>
        <taxon>Archaea</taxon>
        <taxon>Methanobacteriati</taxon>
        <taxon>Methanobacteriota</taxon>
        <taxon>Methanomada group</taxon>
        <taxon>Methanobacteria</taxon>
        <taxon>Methanobacteriales</taxon>
        <taxon>Methanobacteriaceae</taxon>
        <taxon>Methanothermobacter</taxon>
    </lineage>
</organism>
<dbReference type="KEGG" id="mwo:MWSIV6_0703"/>
<dbReference type="Pfam" id="PF07568">
    <property type="entry name" value="HisKA_2"/>
    <property type="match status" value="1"/>
</dbReference>
<evidence type="ECO:0000259" key="9">
    <source>
        <dbReference type="PROSITE" id="PS50109"/>
    </source>
</evidence>
<evidence type="ECO:0000256" key="5">
    <source>
        <dbReference type="ARBA" id="ARBA00022741"/>
    </source>
</evidence>
<dbReference type="InterPro" id="IPR036890">
    <property type="entry name" value="HATPase_C_sf"/>
</dbReference>
<evidence type="ECO:0000256" key="6">
    <source>
        <dbReference type="ARBA" id="ARBA00022777"/>
    </source>
</evidence>